<sequence length="128" mass="14915">MASKLKPVDYSGYTEGELTSIYRAYAQVLHILISKDDKSLLPRVIERMSAVNKAKQNVAATVQDYFHNLSYMELAEPNFELYRGFYDKFVQDWDSDRCDQYFKTMDMFQGNCTNSVRARKKMLDLLGL</sequence>
<organism evidence="1 2">
    <name type="scientific">Vibrio phage VBP47</name>
    <dbReference type="NCBI Taxonomy" id="754073"/>
    <lineage>
        <taxon>Viruses</taxon>
        <taxon>Duplodnaviria</taxon>
        <taxon>Heunggongvirae</taxon>
        <taxon>Uroviricota</taxon>
        <taxon>Caudoviricetes</taxon>
        <taxon>Schitoviridae</taxon>
        <taxon>Fuhrmanvirinae</taxon>
        <taxon>Stoningtonvirus</taxon>
        <taxon>Stoningtonvirus VBP47</taxon>
    </lineage>
</organism>
<name>M4SM86_9CAUD</name>
<evidence type="ECO:0000313" key="1">
    <source>
        <dbReference type="EMBL" id="AGH57123.1"/>
    </source>
</evidence>
<dbReference type="RefSeq" id="YP_007674194.1">
    <property type="nucleotide sequence ID" value="NC_020848.1"/>
</dbReference>
<protein>
    <submittedName>
        <fullName evidence="1">Uncharacterized protein</fullName>
    </submittedName>
</protein>
<evidence type="ECO:0000313" key="2">
    <source>
        <dbReference type="Proteomes" id="UP000204031"/>
    </source>
</evidence>
<gene>
    <name evidence="1" type="ORF">VPNG_00099</name>
</gene>
<dbReference type="EMBL" id="HQ634194">
    <property type="protein sequence ID" value="AGH57123.1"/>
    <property type="molecule type" value="Genomic_DNA"/>
</dbReference>
<accession>M4SM86</accession>
<dbReference type="GeneID" id="15010726"/>
<dbReference type="KEGG" id="vg:15010726"/>
<keyword evidence="2" id="KW-1185">Reference proteome</keyword>
<proteinExistence type="predicted"/>
<dbReference type="Proteomes" id="UP000204031">
    <property type="component" value="Segment"/>
</dbReference>
<reference evidence="1 2" key="1">
    <citation type="submission" date="2010-11" db="EMBL/GenBank/DDBJ databases">
        <title>The Genome Sequence of Vibrio phage VBP47.</title>
        <authorList>
            <consortium name="The Broad Institute Genome Sequencing Platform"/>
            <person name="Henn M.R."/>
            <person name="Wharam S."/>
            <person name="Gilg I."/>
            <person name="Martinez Martinez J."/>
            <person name="Wilson W."/>
            <person name="Levin J."/>
            <person name="Malboeuf C."/>
            <person name="Casali M."/>
            <person name="Russ C."/>
            <person name="Lennon N."/>
            <person name="Chapman S.B."/>
            <person name="Erlich R."/>
            <person name="Young S.K."/>
            <person name="Yandava C."/>
            <person name="Zeng Q."/>
            <person name="Fitzgerald M.F."/>
            <person name="Alvarado L."/>
            <person name="Anderson S."/>
            <person name="Berlin A."/>
            <person name="Chen Z."/>
            <person name="Freedman E."/>
            <person name="Gellesch M."/>
            <person name="Goldberg J."/>
            <person name="Green L."/>
            <person name="Griggs A."/>
            <person name="Gujja S."/>
            <person name="Heilman E."/>
            <person name="Heiman D."/>
            <person name="Hollinger A."/>
            <person name="Howarth C."/>
            <person name="Larson L."/>
            <person name="Mehta T."/>
            <person name="Neiman D."/>
            <person name="Pearson M."/>
            <person name="Roberts A."/>
            <person name="Ryan E."/>
            <person name="Saif S."/>
            <person name="Shea T."/>
            <person name="Shenoy N."/>
            <person name="Sisk P."/>
            <person name="Stolte C."/>
            <person name="Sykes S."/>
            <person name="White J."/>
            <person name="Haas B."/>
            <person name="Nusbaum C."/>
            <person name="Birren B."/>
        </authorList>
    </citation>
    <scope>NUCLEOTIDE SEQUENCE [LARGE SCALE GENOMIC DNA]</scope>
    <source>
        <strain evidence="1 2">VBP47</strain>
    </source>
</reference>